<dbReference type="PANTHER" id="PTHR10622">
    <property type="entry name" value="HET DOMAIN-CONTAINING PROTEIN"/>
    <property type="match status" value="1"/>
</dbReference>
<accession>A0A1L7X397</accession>
<evidence type="ECO:0000259" key="1">
    <source>
        <dbReference type="Pfam" id="PF06985"/>
    </source>
</evidence>
<dbReference type="InterPro" id="IPR010730">
    <property type="entry name" value="HET"/>
</dbReference>
<dbReference type="Pfam" id="PF06985">
    <property type="entry name" value="HET"/>
    <property type="match status" value="1"/>
</dbReference>
<dbReference type="PANTHER" id="PTHR10622:SF10">
    <property type="entry name" value="HET DOMAIN-CONTAINING PROTEIN"/>
    <property type="match status" value="1"/>
</dbReference>
<evidence type="ECO:0000313" key="2">
    <source>
        <dbReference type="EMBL" id="CZR59492.1"/>
    </source>
</evidence>
<dbReference type="AlphaFoldDB" id="A0A1L7X397"/>
<feature type="domain" description="Heterokaryon incompatibility" evidence="1">
    <location>
        <begin position="22"/>
        <end position="109"/>
    </location>
</feature>
<dbReference type="Proteomes" id="UP000184330">
    <property type="component" value="Unassembled WGS sequence"/>
</dbReference>
<protein>
    <recommendedName>
        <fullName evidence="1">Heterokaryon incompatibility domain-containing protein</fullName>
    </recommendedName>
</protein>
<name>A0A1L7X397_9HELO</name>
<proteinExistence type="predicted"/>
<organism evidence="2 3">
    <name type="scientific">Phialocephala subalpina</name>
    <dbReference type="NCBI Taxonomy" id="576137"/>
    <lineage>
        <taxon>Eukaryota</taxon>
        <taxon>Fungi</taxon>
        <taxon>Dikarya</taxon>
        <taxon>Ascomycota</taxon>
        <taxon>Pezizomycotina</taxon>
        <taxon>Leotiomycetes</taxon>
        <taxon>Helotiales</taxon>
        <taxon>Mollisiaceae</taxon>
        <taxon>Phialocephala</taxon>
        <taxon>Phialocephala fortinii species complex</taxon>
    </lineage>
</organism>
<dbReference type="EMBL" id="FJOG01000014">
    <property type="protein sequence ID" value="CZR59492.1"/>
    <property type="molecule type" value="Genomic_DNA"/>
</dbReference>
<sequence length="590" mass="67045">MRLLDSRTLEFHEFIGSDAPPYAILSHTWEDGEVSFQEMSTDIERASTKPGFQKIKKCCEIALSDGFQYAWIDTCCIDKTSSAELSEAINSMYRWYEQSRVCYVYLTDVPANRDIPHEPSAFRKSRWFRRGWTLQELIAPSSVVFYGRDWNEIGTKSSLRQLIVEVTNIHSELLSGRRHLYDFSVAQRMSWASHRETTRQEDIAYCLMGIFEVNMPLLYGEGGKAFLRLQEQILNTSGDDSILAWTGSILRGSCLAASPAAFANSGNFIYTPSPPGISKSSHALTNKGLYIEAKALQTGNSSICIVLNCKDRVTQSRLGIRFQQFSPGEPYVRTTWEKLHFVTEDQLQGEQSPTVSIYLQVIPRALQFEVLERSIFSCHVETRGLRENGIAFAGSYRHLEQESGELRIITPTEELAYTTTSSSPSTMFWLTADGFSSTTLRFYCSKIDSHFDIALLHHRNGSQGPWPPTSVSIHQIPITERQKWPLHRKLESGSEDTDRATWHDSSDTVWIKVGIRPYGKSGDEVVLKIRASKTLRPSEREFERESVDRGPKDDFGLGKNIYKVAQAFKLSIDWDKPGDHKYYEPVSLVL</sequence>
<evidence type="ECO:0000313" key="3">
    <source>
        <dbReference type="Proteomes" id="UP000184330"/>
    </source>
</evidence>
<dbReference type="STRING" id="576137.A0A1L7X397"/>
<gene>
    <name evidence="2" type="ORF">PAC_09384</name>
</gene>
<reference evidence="2 3" key="1">
    <citation type="submission" date="2016-03" db="EMBL/GenBank/DDBJ databases">
        <authorList>
            <person name="Ploux O."/>
        </authorList>
    </citation>
    <scope>NUCLEOTIDE SEQUENCE [LARGE SCALE GENOMIC DNA]</scope>
    <source>
        <strain evidence="2 3">UAMH 11012</strain>
    </source>
</reference>
<dbReference type="OrthoDB" id="5303367at2759"/>
<keyword evidence="3" id="KW-1185">Reference proteome</keyword>